<evidence type="ECO:0000256" key="1">
    <source>
        <dbReference type="SAM" id="Coils"/>
    </source>
</evidence>
<accession>A0A6I2QWU0</accession>
<dbReference type="SUPFAM" id="SSF75712">
    <property type="entry name" value="Rad50 coiled-coil Zn hook"/>
    <property type="match status" value="1"/>
</dbReference>
<evidence type="ECO:0000313" key="3">
    <source>
        <dbReference type="Proteomes" id="UP000434475"/>
    </source>
</evidence>
<dbReference type="Proteomes" id="UP000434475">
    <property type="component" value="Unassembled WGS sequence"/>
</dbReference>
<protein>
    <recommendedName>
        <fullName evidence="4">ATPase involved in DNA repair</fullName>
    </recommendedName>
</protein>
<comment type="caution">
    <text evidence="2">The sequence shown here is derived from an EMBL/GenBank/DDBJ whole genome shotgun (WGS) entry which is preliminary data.</text>
</comment>
<sequence>MKQQMELSVRLRFVDQDGAAHELYRLRKNSRMVITYDGYDIRQTDLTDMFGERDVFLSIFNPLYFIEVLEDDGKNLLERYLPVIPHETVLSQLSEHVQESLKDEEILSPEVYLKSKREQIRELEEQIIYLTGQKDLTCLQGRESSKVSASLNEQLQSLQEEAGHLEQKRFSGLEPKEMERQLVELSRQYDETSRDLRSAERFSEIDGQISELTQKVAARQAESYQSKFLQPLADISARVSELGRRYKQELHNFQSFAPGVCCPTCHRPITEAALEEVRAETEKFVQALIAQGKEQQAQFAELKALDQQAAETFVQFKQDDLRAWSEELERLRSQRRELEEDRRGEEQLETLREQIQELTSALEYGNLTQAGYDRLKECKEEIRELEAKIEANQTTAGWTEAEFNAQIENTRSQITELREKISDAIIYISKRTELTFAPLKLNRVAISLYDIVKSTGERKDAFRFTYQAEGCTKGRLYKCLSHSERLRAGMEVSEMVKRLTGRNYPVFADDMESIEDLSNVKPTGQVIMARVVPHAPLSVQPLQPIQASAQAQAA</sequence>
<feature type="coiled-coil region" evidence="1">
    <location>
        <begin position="314"/>
        <end position="420"/>
    </location>
</feature>
<dbReference type="AlphaFoldDB" id="A0A6I2QWU0"/>
<evidence type="ECO:0008006" key="4">
    <source>
        <dbReference type="Google" id="ProtNLM"/>
    </source>
</evidence>
<gene>
    <name evidence="2" type="ORF">GKE97_01670</name>
</gene>
<keyword evidence="1" id="KW-0175">Coiled coil</keyword>
<evidence type="ECO:0000313" key="2">
    <source>
        <dbReference type="EMBL" id="MSB18221.1"/>
    </source>
</evidence>
<dbReference type="EMBL" id="WKPR01000002">
    <property type="protein sequence ID" value="MSB18221.1"/>
    <property type="molecule type" value="Genomic_DNA"/>
</dbReference>
<proteinExistence type="predicted"/>
<organism evidence="2 3">
    <name type="scientific">Flavonifractor plautii</name>
    <name type="common">Fusobacterium plautii</name>
    <dbReference type="NCBI Taxonomy" id="292800"/>
    <lineage>
        <taxon>Bacteria</taxon>
        <taxon>Bacillati</taxon>
        <taxon>Bacillota</taxon>
        <taxon>Clostridia</taxon>
        <taxon>Eubacteriales</taxon>
        <taxon>Oscillospiraceae</taxon>
        <taxon>Flavonifractor</taxon>
    </lineage>
</organism>
<feature type="coiled-coil region" evidence="1">
    <location>
        <begin position="113"/>
        <end position="168"/>
    </location>
</feature>
<reference evidence="2 3" key="1">
    <citation type="journal article" date="2019" name="Nat. Med.">
        <title>A library of human gut bacterial isolates paired with longitudinal multiomics data enables mechanistic microbiome research.</title>
        <authorList>
            <person name="Poyet M."/>
            <person name="Groussin M."/>
            <person name="Gibbons S.M."/>
            <person name="Avila-Pacheco J."/>
            <person name="Jiang X."/>
            <person name="Kearney S.M."/>
            <person name="Perrotta A.R."/>
            <person name="Berdy B."/>
            <person name="Zhao S."/>
            <person name="Lieberman T.D."/>
            <person name="Swanson P.K."/>
            <person name="Smith M."/>
            <person name="Roesemann S."/>
            <person name="Alexander J.E."/>
            <person name="Rich S.A."/>
            <person name="Livny J."/>
            <person name="Vlamakis H."/>
            <person name="Clish C."/>
            <person name="Bullock K."/>
            <person name="Deik A."/>
            <person name="Scott J."/>
            <person name="Pierce K.A."/>
            <person name="Xavier R.J."/>
            <person name="Alm E.J."/>
        </authorList>
    </citation>
    <scope>NUCLEOTIDE SEQUENCE [LARGE SCALE GENOMIC DNA]</scope>
    <source>
        <strain evidence="2 3">BIOML-A2</strain>
    </source>
</reference>
<name>A0A6I2QWU0_FLAPL</name>